<proteinExistence type="predicted"/>
<name>A0A699UQC3_TANCI</name>
<evidence type="ECO:0000313" key="2">
    <source>
        <dbReference type="EMBL" id="GFD24837.1"/>
    </source>
</evidence>
<feature type="compositionally biased region" description="Basic and acidic residues" evidence="1">
    <location>
        <begin position="54"/>
        <end position="63"/>
    </location>
</feature>
<accession>A0A699UQC3</accession>
<dbReference type="AlphaFoldDB" id="A0A699UQC3"/>
<reference evidence="2" key="1">
    <citation type="journal article" date="2019" name="Sci. Rep.">
        <title>Draft genome of Tanacetum cinerariifolium, the natural source of mosquito coil.</title>
        <authorList>
            <person name="Yamashiro T."/>
            <person name="Shiraishi A."/>
            <person name="Satake H."/>
            <person name="Nakayama K."/>
        </authorList>
    </citation>
    <scope>NUCLEOTIDE SEQUENCE</scope>
</reference>
<comment type="caution">
    <text evidence="2">The sequence shown here is derived from an EMBL/GenBank/DDBJ whole genome shotgun (WGS) entry which is preliminary data.</text>
</comment>
<dbReference type="EMBL" id="BKCJ011355655">
    <property type="protein sequence ID" value="GFD24837.1"/>
    <property type="molecule type" value="Genomic_DNA"/>
</dbReference>
<feature type="non-terminal residue" evidence="2">
    <location>
        <position position="1"/>
    </location>
</feature>
<sequence>FSQRLSGTVQPSQSFAPDSGATAEDFDSSKATRRGDVGASAGNRLSEAQLLALPDEKAAPRRHRAVIEHRAQIRSRQCEAAIGFGDQGQAAEGNFNNGRIEGVAEQFVHAQMADAKPSGILKQAQRRTAFYGKHSHASASSAVSSPPRRMNSA</sequence>
<feature type="region of interest" description="Disordered" evidence="1">
    <location>
        <begin position="1"/>
        <end position="63"/>
    </location>
</feature>
<protein>
    <submittedName>
        <fullName evidence="2">Uncharacterized protein</fullName>
    </submittedName>
</protein>
<organism evidence="2">
    <name type="scientific">Tanacetum cinerariifolium</name>
    <name type="common">Dalmatian daisy</name>
    <name type="synonym">Chrysanthemum cinerariifolium</name>
    <dbReference type="NCBI Taxonomy" id="118510"/>
    <lineage>
        <taxon>Eukaryota</taxon>
        <taxon>Viridiplantae</taxon>
        <taxon>Streptophyta</taxon>
        <taxon>Embryophyta</taxon>
        <taxon>Tracheophyta</taxon>
        <taxon>Spermatophyta</taxon>
        <taxon>Magnoliopsida</taxon>
        <taxon>eudicotyledons</taxon>
        <taxon>Gunneridae</taxon>
        <taxon>Pentapetalae</taxon>
        <taxon>asterids</taxon>
        <taxon>campanulids</taxon>
        <taxon>Asterales</taxon>
        <taxon>Asteraceae</taxon>
        <taxon>Asteroideae</taxon>
        <taxon>Anthemideae</taxon>
        <taxon>Anthemidinae</taxon>
        <taxon>Tanacetum</taxon>
    </lineage>
</organism>
<evidence type="ECO:0000256" key="1">
    <source>
        <dbReference type="SAM" id="MobiDB-lite"/>
    </source>
</evidence>
<feature type="region of interest" description="Disordered" evidence="1">
    <location>
        <begin position="126"/>
        <end position="153"/>
    </location>
</feature>
<feature type="compositionally biased region" description="Basic and acidic residues" evidence="1">
    <location>
        <begin position="27"/>
        <end position="36"/>
    </location>
</feature>
<feature type="compositionally biased region" description="Polar residues" evidence="1">
    <location>
        <begin position="1"/>
        <end position="16"/>
    </location>
</feature>
<gene>
    <name evidence="2" type="ORF">Tci_896806</name>
</gene>